<evidence type="ECO:0000313" key="2">
    <source>
        <dbReference type="Proteomes" id="UP001196413"/>
    </source>
</evidence>
<dbReference type="AlphaFoldDB" id="A0AAD5QV76"/>
<accession>A0AAD5QV76</accession>
<protein>
    <submittedName>
        <fullName evidence="1">Uncharacterized protein</fullName>
    </submittedName>
</protein>
<comment type="caution">
    <text evidence="1">The sequence shown here is derived from an EMBL/GenBank/DDBJ whole genome shotgun (WGS) entry which is preliminary data.</text>
</comment>
<keyword evidence="2" id="KW-1185">Reference proteome</keyword>
<organism evidence="1 2">
    <name type="scientific">Parelaphostrongylus tenuis</name>
    <name type="common">Meningeal worm</name>
    <dbReference type="NCBI Taxonomy" id="148309"/>
    <lineage>
        <taxon>Eukaryota</taxon>
        <taxon>Metazoa</taxon>
        <taxon>Ecdysozoa</taxon>
        <taxon>Nematoda</taxon>
        <taxon>Chromadorea</taxon>
        <taxon>Rhabditida</taxon>
        <taxon>Rhabditina</taxon>
        <taxon>Rhabditomorpha</taxon>
        <taxon>Strongyloidea</taxon>
        <taxon>Metastrongylidae</taxon>
        <taxon>Parelaphostrongylus</taxon>
    </lineage>
</organism>
<dbReference type="Proteomes" id="UP001196413">
    <property type="component" value="Unassembled WGS sequence"/>
</dbReference>
<proteinExistence type="predicted"/>
<gene>
    <name evidence="1" type="ORF">KIN20_022477</name>
</gene>
<sequence>MSMPSQAVQQFSELRSKPTVIQQQKGLNGVKSDPVFPYSSQEHQNFVAARARNFNVTGFTLPVNMVYSADANVLMKAFGIAASGGEVQALVSRLVMQTESLQLSDFTISAILGQLTINITYEPLECKKVEKDRRPMSRVGCERRRCAMGGLVRSMDWSFAIHGPTTTRVERLQLVRAAAG</sequence>
<dbReference type="EMBL" id="JAHQIW010004532">
    <property type="protein sequence ID" value="KAJ1362799.1"/>
    <property type="molecule type" value="Genomic_DNA"/>
</dbReference>
<evidence type="ECO:0000313" key="1">
    <source>
        <dbReference type="EMBL" id="KAJ1362799.1"/>
    </source>
</evidence>
<name>A0AAD5QV76_PARTN</name>
<reference evidence="1" key="1">
    <citation type="submission" date="2021-06" db="EMBL/GenBank/DDBJ databases">
        <title>Parelaphostrongylus tenuis whole genome reference sequence.</title>
        <authorList>
            <person name="Garwood T.J."/>
            <person name="Larsen P.A."/>
            <person name="Fountain-Jones N.M."/>
            <person name="Garbe J.R."/>
            <person name="Macchietto M.G."/>
            <person name="Kania S.A."/>
            <person name="Gerhold R.W."/>
            <person name="Richards J.E."/>
            <person name="Wolf T.M."/>
        </authorList>
    </citation>
    <scope>NUCLEOTIDE SEQUENCE</scope>
    <source>
        <strain evidence="1">MNPRO001-30</strain>
        <tissue evidence="1">Meninges</tissue>
    </source>
</reference>
<feature type="non-terminal residue" evidence="1">
    <location>
        <position position="180"/>
    </location>
</feature>